<protein>
    <submittedName>
        <fullName evidence="2">Uncharacterized protein</fullName>
    </submittedName>
</protein>
<accession>A0ABX2BI44</accession>
<evidence type="ECO:0000256" key="1">
    <source>
        <dbReference type="SAM" id="MobiDB-lite"/>
    </source>
</evidence>
<dbReference type="InterPro" id="IPR013396">
    <property type="entry name" value="CRISPR-assoc_prot_Csy4"/>
</dbReference>
<evidence type="ECO:0000313" key="2">
    <source>
        <dbReference type="EMBL" id="NPT32636.1"/>
    </source>
</evidence>
<feature type="region of interest" description="Disordered" evidence="1">
    <location>
        <begin position="159"/>
        <end position="185"/>
    </location>
</feature>
<gene>
    <name evidence="2" type="ORF">DDR56_18955</name>
</gene>
<dbReference type="Gene3D" id="3.30.70.2540">
    <property type="entry name" value="CRISPR-associated endoribonuclease Cas6/Csy4"/>
    <property type="match status" value="1"/>
</dbReference>
<keyword evidence="3" id="KW-1185">Reference proteome</keyword>
<dbReference type="InterPro" id="IPR042564">
    <property type="entry name" value="CRISPR-Cas6/Csy4_sf"/>
</dbReference>
<proteinExistence type="predicted"/>
<reference evidence="2 3" key="1">
    <citation type="submission" date="2018-04" db="EMBL/GenBank/DDBJ databases">
        <authorList>
            <person name="Li G."/>
            <person name="Du W."/>
            <person name="Bai Y."/>
        </authorList>
    </citation>
    <scope>NUCLEOTIDE SEQUENCE [LARGE SCALE GENOMIC DNA]</scope>
    <source>
        <strain evidence="2 3">YYYZ-3</strain>
    </source>
</reference>
<comment type="caution">
    <text evidence="2">The sequence shown here is derived from an EMBL/GenBank/DDBJ whole genome shotgun (WGS) entry which is preliminary data.</text>
</comment>
<organism evidence="2 3">
    <name type="scientific">Vreelandella venusta</name>
    <dbReference type="NCBI Taxonomy" id="44935"/>
    <lineage>
        <taxon>Bacteria</taxon>
        <taxon>Pseudomonadati</taxon>
        <taxon>Pseudomonadota</taxon>
        <taxon>Gammaproteobacteria</taxon>
        <taxon>Oceanospirillales</taxon>
        <taxon>Halomonadaceae</taxon>
        <taxon>Vreelandella</taxon>
    </lineage>
</organism>
<evidence type="ECO:0000313" key="3">
    <source>
        <dbReference type="Proteomes" id="UP001318401"/>
    </source>
</evidence>
<dbReference type="RefSeq" id="WP_125746787.1">
    <property type="nucleotide sequence ID" value="NZ_CP034367.1"/>
</dbReference>
<dbReference type="Proteomes" id="UP001318401">
    <property type="component" value="Unassembled WGS sequence"/>
</dbReference>
<name>A0ABX2BI44_9GAMM</name>
<sequence length="185" mass="21075">MQPNWFCDVEIRPTSLSRPMAASAVARIMHGAFRKHPGRYALAMPGQRQGPHSVLRVFAYSRDELDTLIDNIREAKALREQAVIHYPRAVPEGYSGAWSIYQRFRIPARRSERIPGRSVRLKRVQEANANELPFFQMKSESNGGRFRLYWEKLSYTGTTPSNDESVPDSWGLSTTTKPVPLPDLS</sequence>
<dbReference type="EMBL" id="QDKN01000013">
    <property type="protein sequence ID" value="NPT32636.1"/>
    <property type="molecule type" value="Genomic_DNA"/>
</dbReference>
<dbReference type="Pfam" id="PF09618">
    <property type="entry name" value="Cas_Csy4"/>
    <property type="match status" value="1"/>
</dbReference>